<feature type="transmembrane region" description="Helical" evidence="8">
    <location>
        <begin position="321"/>
        <end position="343"/>
    </location>
</feature>
<feature type="transmembrane region" description="Helical" evidence="8">
    <location>
        <begin position="190"/>
        <end position="210"/>
    </location>
</feature>
<dbReference type="GO" id="GO:0005524">
    <property type="term" value="F:ATP binding"/>
    <property type="evidence" value="ECO:0007669"/>
    <property type="project" value="UniProtKB-KW"/>
</dbReference>
<dbReference type="CDD" id="cd03250">
    <property type="entry name" value="ABCC_MRP_domain1"/>
    <property type="match status" value="1"/>
</dbReference>
<feature type="transmembrane region" description="Helical" evidence="8">
    <location>
        <begin position="698"/>
        <end position="723"/>
    </location>
</feature>
<dbReference type="PANTHER" id="PTHR24223">
    <property type="entry name" value="ATP-BINDING CASSETTE SUB-FAMILY C"/>
    <property type="match status" value="1"/>
</dbReference>
<accession>A0AAW0CSH7</accession>
<dbReference type="SUPFAM" id="SSF90123">
    <property type="entry name" value="ABC transporter transmembrane region"/>
    <property type="match status" value="2"/>
</dbReference>
<feature type="transmembrane region" description="Helical" evidence="8">
    <location>
        <begin position="102"/>
        <end position="122"/>
    </location>
</feature>
<dbReference type="InterPro" id="IPR003439">
    <property type="entry name" value="ABC_transporter-like_ATP-bd"/>
</dbReference>
<dbReference type="GO" id="GO:0140359">
    <property type="term" value="F:ABC-type transporter activity"/>
    <property type="evidence" value="ECO:0007669"/>
    <property type="project" value="InterPro"/>
</dbReference>
<evidence type="ECO:0000256" key="2">
    <source>
        <dbReference type="ARBA" id="ARBA00022448"/>
    </source>
</evidence>
<evidence type="ECO:0008006" key="13">
    <source>
        <dbReference type="Google" id="ProtNLM"/>
    </source>
</evidence>
<dbReference type="SMART" id="SM00382">
    <property type="entry name" value="AAA"/>
    <property type="match status" value="2"/>
</dbReference>
<evidence type="ECO:0000256" key="1">
    <source>
        <dbReference type="ARBA" id="ARBA00004141"/>
    </source>
</evidence>
<feature type="transmembrane region" description="Helical" evidence="8">
    <location>
        <begin position="821"/>
        <end position="838"/>
    </location>
</feature>
<keyword evidence="2" id="KW-0813">Transport</keyword>
<evidence type="ECO:0000256" key="7">
    <source>
        <dbReference type="ARBA" id="ARBA00023136"/>
    </source>
</evidence>
<dbReference type="CDD" id="cd18604">
    <property type="entry name" value="ABC_6TM_VMR1_D2_like"/>
    <property type="match status" value="1"/>
</dbReference>
<dbReference type="Pfam" id="PF00664">
    <property type="entry name" value="ABC_membrane"/>
    <property type="match status" value="2"/>
</dbReference>
<evidence type="ECO:0000256" key="5">
    <source>
        <dbReference type="ARBA" id="ARBA00022840"/>
    </source>
</evidence>
<feature type="transmembrane region" description="Helical" evidence="8">
    <location>
        <begin position="216"/>
        <end position="236"/>
    </location>
</feature>
<feature type="transmembrane region" description="Helical" evidence="8">
    <location>
        <begin position="844"/>
        <end position="863"/>
    </location>
</feature>
<reference evidence="11 12" key="1">
    <citation type="submission" date="2024-01" db="EMBL/GenBank/DDBJ databases">
        <title>A draft genome for a cacao thread blight-causing isolate of Paramarasmius palmivorus.</title>
        <authorList>
            <person name="Baruah I.K."/>
            <person name="Bukari Y."/>
            <person name="Amoako-Attah I."/>
            <person name="Meinhardt L.W."/>
            <person name="Bailey B.A."/>
            <person name="Cohen S.P."/>
        </authorList>
    </citation>
    <scope>NUCLEOTIDE SEQUENCE [LARGE SCALE GENOMIC DNA]</scope>
    <source>
        <strain evidence="11 12">GH-12</strain>
    </source>
</reference>
<evidence type="ECO:0000313" key="11">
    <source>
        <dbReference type="EMBL" id="KAK7041873.1"/>
    </source>
</evidence>
<keyword evidence="7 8" id="KW-0472">Membrane</keyword>
<feature type="transmembrane region" description="Helical" evidence="8">
    <location>
        <begin position="928"/>
        <end position="949"/>
    </location>
</feature>
<dbReference type="Pfam" id="PF00005">
    <property type="entry name" value="ABC_tran"/>
    <property type="match status" value="2"/>
</dbReference>
<evidence type="ECO:0000313" key="12">
    <source>
        <dbReference type="Proteomes" id="UP001383192"/>
    </source>
</evidence>
<protein>
    <recommendedName>
        <fullName evidence="13">P-loop containing nucleoside triphosphate hydrolase protein</fullName>
    </recommendedName>
</protein>
<dbReference type="GO" id="GO:0016020">
    <property type="term" value="C:membrane"/>
    <property type="evidence" value="ECO:0007669"/>
    <property type="project" value="UniProtKB-SubCell"/>
</dbReference>
<dbReference type="GO" id="GO:0016887">
    <property type="term" value="F:ATP hydrolysis activity"/>
    <property type="evidence" value="ECO:0007669"/>
    <property type="project" value="InterPro"/>
</dbReference>
<dbReference type="SUPFAM" id="SSF52540">
    <property type="entry name" value="P-loop containing nucleoside triphosphate hydrolases"/>
    <property type="match status" value="2"/>
</dbReference>
<dbReference type="InterPro" id="IPR027417">
    <property type="entry name" value="P-loop_NTPase"/>
</dbReference>
<dbReference type="Gene3D" id="3.40.50.300">
    <property type="entry name" value="P-loop containing nucleotide triphosphate hydrolases"/>
    <property type="match status" value="2"/>
</dbReference>
<dbReference type="InterPro" id="IPR017871">
    <property type="entry name" value="ABC_transporter-like_CS"/>
</dbReference>
<evidence type="ECO:0000256" key="8">
    <source>
        <dbReference type="SAM" id="Phobius"/>
    </source>
</evidence>
<dbReference type="FunFam" id="3.40.50.300:FF:000838">
    <property type="entry name" value="ABC multidrug transporter (Eurofung)"/>
    <property type="match status" value="1"/>
</dbReference>
<dbReference type="AlphaFoldDB" id="A0AAW0CSH7"/>
<comment type="caution">
    <text evidence="11">The sequence shown here is derived from an EMBL/GenBank/DDBJ whole genome shotgun (WGS) entry which is preliminary data.</text>
</comment>
<feature type="domain" description="ABC transmembrane type-1" evidence="10">
    <location>
        <begin position="73"/>
        <end position="362"/>
    </location>
</feature>
<dbReference type="PROSITE" id="PS50893">
    <property type="entry name" value="ABC_TRANSPORTER_2"/>
    <property type="match status" value="2"/>
</dbReference>
<keyword evidence="12" id="KW-1185">Reference proteome</keyword>
<dbReference type="PANTHER" id="PTHR24223:SF356">
    <property type="entry name" value="ATP-BINDING CASSETTE TRANSPORTER ABC4"/>
    <property type="match status" value="1"/>
</dbReference>
<keyword evidence="4" id="KW-0547">Nucleotide-binding</keyword>
<proteinExistence type="predicted"/>
<dbReference type="CDD" id="cd03244">
    <property type="entry name" value="ABCC_MRP_domain2"/>
    <property type="match status" value="1"/>
</dbReference>
<keyword evidence="6 8" id="KW-1133">Transmembrane helix</keyword>
<sequence length="1254" mass="140011">MFYVHLDAIVSKARKTLHLPLEELPPLADDDMANNLKEKHFKHIDPRQHIFFWLLHIFRWDYIVMVIMLQVKGIMVFVSPLVMNQILAYIQTPDDHHFIRPWFWIIMLLFAPLIETAAVNWFEFLAQRTLVRIESLLTELLFEHALKIRVKTTAETDDEDGEKKTSNASGKLSTLVTVDLNTIAQSADCALLFTYCPVQIILSAVFLYMLLGWSAFVGIGLTLVTFPIPSILLGWIHQVKVEQMKKTDARVQVFSDAMNMLKMVKLFGWERRMFAKVDEKRNEELTLVKKAKLIDVVYDVLSSATSAITIVTTLACYVCPLTLTLVARNVLTASIIFPALIIFENLKRYIQIAFFYTTVAVGAKVSLDRVDEFLRDSELLDEYTDTKIISDENVERIGFHNALFTWTAQVDSAIDSDYTPGRQRFVLQVRDEILFKSGAMNLIMGPTGSGKTSLLLALLGEMHFIPSAEDSWFNLPRQRGVAYAAQEAWVLNETIKDNILFGLPYNEQRYHAVLKQCALEQDLSMFSAGDLTEVGERGITLSGGQKARISLARAIYSNAEVVLLDDVLAALDVHTAKWIVDQCFSGDLLTGRTVILVTHNTTLVKSLAQYIVTVKDGTAVGSGVTNADGIPELVGLTETETEATDVEDPDSKANGDSEADGKLILAEEIQIGRSGWSSVKMYTAALAGDGGRPISTRILFFLPLTFTLVSSSLGQVVQIWYLGYWSAQFENNPPEEVRSVFHLNIYALIFVLYSIMFGCYFILFVIGGIRASVSIHARLVASVFGATLRWLETTPVSRIITRFTQDIRSVDDNFPRQLSRFIELSAVMIFRLLSIIFVFQAPLFILPCILVTSLGVVCGMVYLKAQIPVKREMSNAKAPVLGHVNAAFADLTSIRAYSAQEAFISRSLSRIDVYARTARVFYDLQRWVGVRTDVLSGIFAACVAWYILYVNKGVEAGNSGFSLNMAGNSMERITHYLNIEQEPKPTKDGVPPAYWPTTGELRVENLKARYSLDGPDILKGFNFEIRSGERIGVVGRTGSGKSTLTLALLRCIPTDGEVYYDGLPTSRLNLDALRDKITIIPQSPELISGTLRHNLDPFAEHDDHTLNDALISAGLHSLQKQLPEDSDRRITLDTIISSGGANLSVGQRQIIALARALVRRTKVLILDEATSAIDYETDTIIQSSLKHNLPKDVTVIIVAHRLQTVVDVDRIMVLDAGQIVEFDSPKNLIQKEGGYFKALVEQWNGKEGFITAMQ</sequence>
<feature type="domain" description="ABC transmembrane type-1" evidence="10">
    <location>
        <begin position="704"/>
        <end position="974"/>
    </location>
</feature>
<keyword evidence="5" id="KW-0067">ATP-binding</keyword>
<dbReference type="Proteomes" id="UP001383192">
    <property type="component" value="Unassembled WGS sequence"/>
</dbReference>
<dbReference type="EMBL" id="JAYKXP010000031">
    <property type="protein sequence ID" value="KAK7041873.1"/>
    <property type="molecule type" value="Genomic_DNA"/>
</dbReference>
<evidence type="ECO:0000259" key="10">
    <source>
        <dbReference type="PROSITE" id="PS50929"/>
    </source>
</evidence>
<feature type="transmembrane region" description="Helical" evidence="8">
    <location>
        <begin position="743"/>
        <end position="769"/>
    </location>
</feature>
<dbReference type="PROSITE" id="PS00211">
    <property type="entry name" value="ABC_TRANSPORTER_1"/>
    <property type="match status" value="1"/>
</dbReference>
<evidence type="ECO:0000259" key="9">
    <source>
        <dbReference type="PROSITE" id="PS50893"/>
    </source>
</evidence>
<evidence type="ECO:0000256" key="3">
    <source>
        <dbReference type="ARBA" id="ARBA00022692"/>
    </source>
</evidence>
<name>A0AAW0CSH7_9AGAR</name>
<dbReference type="InterPro" id="IPR050173">
    <property type="entry name" value="ABC_transporter_C-like"/>
</dbReference>
<evidence type="ECO:0000256" key="6">
    <source>
        <dbReference type="ARBA" id="ARBA00022989"/>
    </source>
</evidence>
<dbReference type="PROSITE" id="PS50929">
    <property type="entry name" value="ABC_TM1F"/>
    <property type="match status" value="2"/>
</dbReference>
<evidence type="ECO:0000256" key="4">
    <source>
        <dbReference type="ARBA" id="ARBA00022741"/>
    </source>
</evidence>
<feature type="domain" description="ABC transporter" evidence="9">
    <location>
        <begin position="1001"/>
        <end position="1241"/>
    </location>
</feature>
<organism evidence="11 12">
    <name type="scientific">Paramarasmius palmivorus</name>
    <dbReference type="NCBI Taxonomy" id="297713"/>
    <lineage>
        <taxon>Eukaryota</taxon>
        <taxon>Fungi</taxon>
        <taxon>Dikarya</taxon>
        <taxon>Basidiomycota</taxon>
        <taxon>Agaricomycotina</taxon>
        <taxon>Agaricomycetes</taxon>
        <taxon>Agaricomycetidae</taxon>
        <taxon>Agaricales</taxon>
        <taxon>Marasmiineae</taxon>
        <taxon>Marasmiaceae</taxon>
        <taxon>Paramarasmius</taxon>
    </lineage>
</organism>
<dbReference type="InterPro" id="IPR003593">
    <property type="entry name" value="AAA+_ATPase"/>
</dbReference>
<dbReference type="CDD" id="cd18596">
    <property type="entry name" value="ABC_6TM_VMR1_D1_like"/>
    <property type="match status" value="1"/>
</dbReference>
<dbReference type="InterPro" id="IPR036640">
    <property type="entry name" value="ABC1_TM_sf"/>
</dbReference>
<keyword evidence="3 8" id="KW-0812">Transmembrane</keyword>
<gene>
    <name evidence="11" type="ORF">VNI00_008830</name>
</gene>
<dbReference type="InterPro" id="IPR011527">
    <property type="entry name" value="ABC1_TM_dom"/>
</dbReference>
<comment type="subcellular location">
    <subcellularLocation>
        <location evidence="1">Membrane</location>
        <topology evidence="1">Multi-pass membrane protein</topology>
    </subcellularLocation>
</comment>
<feature type="transmembrane region" description="Helical" evidence="8">
    <location>
        <begin position="296"/>
        <end position="315"/>
    </location>
</feature>
<dbReference type="Gene3D" id="1.20.1560.10">
    <property type="entry name" value="ABC transporter type 1, transmembrane domain"/>
    <property type="match status" value="2"/>
</dbReference>
<feature type="domain" description="ABC transporter" evidence="9">
    <location>
        <begin position="408"/>
        <end position="641"/>
    </location>
</feature>